<organism evidence="2 3">
    <name type="scientific">Rhodocytophaga aerolata</name>
    <dbReference type="NCBI Taxonomy" id="455078"/>
    <lineage>
        <taxon>Bacteria</taxon>
        <taxon>Pseudomonadati</taxon>
        <taxon>Bacteroidota</taxon>
        <taxon>Cytophagia</taxon>
        <taxon>Cytophagales</taxon>
        <taxon>Rhodocytophagaceae</taxon>
        <taxon>Rhodocytophaga</taxon>
    </lineage>
</organism>
<feature type="transmembrane region" description="Helical" evidence="1">
    <location>
        <begin position="153"/>
        <end position="171"/>
    </location>
</feature>
<feature type="transmembrane region" description="Helical" evidence="1">
    <location>
        <begin position="178"/>
        <end position="196"/>
    </location>
</feature>
<comment type="caution">
    <text evidence="2">The sequence shown here is derived from an EMBL/GenBank/DDBJ whole genome shotgun (WGS) entry which is preliminary data.</text>
</comment>
<keyword evidence="1" id="KW-0472">Membrane</keyword>
<keyword evidence="1" id="KW-0812">Transmembrane</keyword>
<dbReference type="Pfam" id="PF14329">
    <property type="entry name" value="DUF4386"/>
    <property type="match status" value="1"/>
</dbReference>
<accession>A0ABT8R738</accession>
<dbReference type="Proteomes" id="UP001168528">
    <property type="component" value="Unassembled WGS sequence"/>
</dbReference>
<evidence type="ECO:0000313" key="3">
    <source>
        <dbReference type="Proteomes" id="UP001168528"/>
    </source>
</evidence>
<keyword evidence="3" id="KW-1185">Reference proteome</keyword>
<gene>
    <name evidence="2" type="ORF">Q0590_09585</name>
</gene>
<feature type="transmembrane region" description="Helical" evidence="1">
    <location>
        <begin position="58"/>
        <end position="77"/>
    </location>
</feature>
<dbReference type="RefSeq" id="WP_302037304.1">
    <property type="nucleotide sequence ID" value="NZ_JAUKPO010000004.1"/>
</dbReference>
<keyword evidence="1" id="KW-1133">Transmembrane helix</keyword>
<protein>
    <submittedName>
        <fullName evidence="2">DUF4386 family protein</fullName>
    </submittedName>
</protein>
<feature type="transmembrane region" description="Helical" evidence="1">
    <location>
        <begin position="202"/>
        <end position="226"/>
    </location>
</feature>
<evidence type="ECO:0000256" key="1">
    <source>
        <dbReference type="SAM" id="Phobius"/>
    </source>
</evidence>
<reference evidence="2" key="1">
    <citation type="submission" date="2023-07" db="EMBL/GenBank/DDBJ databases">
        <title>The genome sequence of Rhodocytophaga aerolata KACC 12507.</title>
        <authorList>
            <person name="Zhang X."/>
        </authorList>
    </citation>
    <scope>NUCLEOTIDE SEQUENCE</scope>
    <source>
        <strain evidence="2">KACC 12507</strain>
    </source>
</reference>
<name>A0ABT8R738_9BACT</name>
<dbReference type="EMBL" id="JAUKPO010000004">
    <property type="protein sequence ID" value="MDO1446500.1"/>
    <property type="molecule type" value="Genomic_DNA"/>
</dbReference>
<dbReference type="InterPro" id="IPR025495">
    <property type="entry name" value="DUF4386"/>
</dbReference>
<proteinExistence type="predicted"/>
<sequence length="251" mass="27845">MKAPSLLQVTGMLLLLSGLMTGICFEGLRQQFFYPDILRMPAGYVLSTYHRGGVSLQLLWYGMTLGSLLLLIICLLLHNSLASFQKKYVPFITGVGVLAGLFNTLGFIRWVFLVPSLAASYVDPDASMATKQTISLIFEAFHQYLGFSLGEHLGFLFLACWGSSFSLFLYANTNFPKWLHGLGIVSSLGTFLGLLEATGWEFAAQVVSISSSFLILWIALVGFYLYRLPTLKFGRAGLYRKVGQTSFERVN</sequence>
<evidence type="ECO:0000313" key="2">
    <source>
        <dbReference type="EMBL" id="MDO1446500.1"/>
    </source>
</evidence>
<feature type="transmembrane region" description="Helical" evidence="1">
    <location>
        <begin position="89"/>
        <end position="112"/>
    </location>
</feature>